<evidence type="ECO:0000259" key="2">
    <source>
        <dbReference type="Pfam" id="PF01569"/>
    </source>
</evidence>
<feature type="transmembrane region" description="Helical" evidence="1">
    <location>
        <begin position="131"/>
        <end position="156"/>
    </location>
</feature>
<evidence type="ECO:0000313" key="4">
    <source>
        <dbReference type="Proteomes" id="UP000039865"/>
    </source>
</evidence>
<feature type="transmembrane region" description="Helical" evidence="1">
    <location>
        <begin position="229"/>
        <end position="250"/>
    </location>
</feature>
<name>A0A078B4B7_STYLE</name>
<dbReference type="Pfam" id="PF01569">
    <property type="entry name" value="PAP2"/>
    <property type="match status" value="1"/>
</dbReference>
<feature type="transmembrane region" description="Helical" evidence="1">
    <location>
        <begin position="90"/>
        <end position="108"/>
    </location>
</feature>
<dbReference type="AlphaFoldDB" id="A0A078B4B7"/>
<feature type="transmembrane region" description="Helical" evidence="1">
    <location>
        <begin position="256"/>
        <end position="278"/>
    </location>
</feature>
<keyword evidence="4" id="KW-1185">Reference proteome</keyword>
<dbReference type="SUPFAM" id="SSF48317">
    <property type="entry name" value="Acid phosphatase/Vanadium-dependent haloperoxidase"/>
    <property type="match status" value="1"/>
</dbReference>
<reference evidence="3 4" key="1">
    <citation type="submission" date="2014-06" db="EMBL/GenBank/DDBJ databases">
        <authorList>
            <person name="Swart Estienne"/>
        </authorList>
    </citation>
    <scope>NUCLEOTIDE SEQUENCE [LARGE SCALE GENOMIC DNA]</scope>
    <source>
        <strain evidence="3 4">130c</strain>
    </source>
</reference>
<dbReference type="Gene3D" id="1.20.144.10">
    <property type="entry name" value="Phosphatidic acid phosphatase type 2/haloperoxidase"/>
    <property type="match status" value="1"/>
</dbReference>
<proteinExistence type="predicted"/>
<dbReference type="InterPro" id="IPR000326">
    <property type="entry name" value="PAP2/HPO"/>
</dbReference>
<dbReference type="Proteomes" id="UP000039865">
    <property type="component" value="Unassembled WGS sequence"/>
</dbReference>
<feature type="transmembrane region" description="Helical" evidence="1">
    <location>
        <begin position="190"/>
        <end position="208"/>
    </location>
</feature>
<dbReference type="InParanoid" id="A0A078B4B7"/>
<protein>
    <submittedName>
        <fullName evidence="3">Pap2 superfamily phosphatase</fullName>
    </submittedName>
</protein>
<evidence type="ECO:0000313" key="3">
    <source>
        <dbReference type="EMBL" id="CDW88057.1"/>
    </source>
</evidence>
<accession>A0A078B4B7</accession>
<feature type="transmembrane region" description="Helical" evidence="1">
    <location>
        <begin position="59"/>
        <end position="78"/>
    </location>
</feature>
<organism evidence="3 4">
    <name type="scientific">Stylonychia lemnae</name>
    <name type="common">Ciliate</name>
    <dbReference type="NCBI Taxonomy" id="5949"/>
    <lineage>
        <taxon>Eukaryota</taxon>
        <taxon>Sar</taxon>
        <taxon>Alveolata</taxon>
        <taxon>Ciliophora</taxon>
        <taxon>Intramacronucleata</taxon>
        <taxon>Spirotrichea</taxon>
        <taxon>Stichotrichia</taxon>
        <taxon>Sporadotrichida</taxon>
        <taxon>Oxytrichidae</taxon>
        <taxon>Stylonychinae</taxon>
        <taxon>Stylonychia</taxon>
    </lineage>
</organism>
<dbReference type="CDD" id="cd01610">
    <property type="entry name" value="PAP2_like"/>
    <property type="match status" value="1"/>
</dbReference>
<dbReference type="EMBL" id="CCKQ01016180">
    <property type="protein sequence ID" value="CDW88057.1"/>
    <property type="molecule type" value="Genomic_DNA"/>
</dbReference>
<keyword evidence="1" id="KW-1133">Transmembrane helix</keyword>
<feature type="domain" description="Phosphatidic acid phosphatase type 2/haloperoxidase" evidence="2">
    <location>
        <begin position="2"/>
        <end position="106"/>
    </location>
</feature>
<sequence>MAYHEARPFMFDDKIKRSSSCSTEYGNLSGHSLFAASYNMFVFLDFYYGQFKGKKFSSIGYYTSLFFAISLFIAIGISRFYLNAHTINQIIYGWTFGIWLAFYFHFCLREPMMNNVKLIVEDKMNLGKRQIFSYIAVASVVFICEFMSQIATFLIVDKVFTPDPKWIINIITKCGKDPKNDNSTLNYKQVVYSGIPVAFYGAYIGLFISRKLMGPTSENVQKTSQWWKFILRYIVVAVIGIPAIVLFFFLPWKINLGILIVFKTLVPIFYASLAIYALSYPIFKRFKLLSTVSEQQHIPADKSIDDLQESPLSN</sequence>
<gene>
    <name evidence="3" type="primary">Contig13434.g14334</name>
    <name evidence="3" type="ORF">STYLEM_17172</name>
</gene>
<dbReference type="OrthoDB" id="313456at2759"/>
<evidence type="ECO:0000256" key="1">
    <source>
        <dbReference type="SAM" id="Phobius"/>
    </source>
</evidence>
<dbReference type="InterPro" id="IPR036938">
    <property type="entry name" value="PAP2/HPO_sf"/>
</dbReference>
<keyword evidence="1" id="KW-0472">Membrane</keyword>
<keyword evidence="1" id="KW-0812">Transmembrane</keyword>